<keyword evidence="2" id="KW-0521">NADP</keyword>
<reference evidence="6" key="1">
    <citation type="submission" date="2019-08" db="EMBL/GenBank/DDBJ databases">
        <title>Complete Genome Sequence of the Polysaccharide-Degrading Rumen Bacterium Pseudobutyrivibrio xylanivorans MA3014.</title>
        <authorList>
            <person name="Palevich N."/>
            <person name="Maclean P.H."/>
            <person name="Kelly W.J."/>
            <person name="Leahy S.C."/>
            <person name="Rakonjac J."/>
            <person name="Attwood G.T."/>
        </authorList>
    </citation>
    <scope>NUCLEOTIDE SEQUENCE [LARGE SCALE GENOMIC DNA]</scope>
    <source>
        <strain evidence="6">MA3014</strain>
    </source>
</reference>
<dbReference type="Proteomes" id="UP000327030">
    <property type="component" value="Chromosome 1"/>
</dbReference>
<keyword evidence="3" id="KW-0560">Oxidoreductase</keyword>
<evidence type="ECO:0000313" key="6">
    <source>
        <dbReference type="Proteomes" id="UP000327030"/>
    </source>
</evidence>
<protein>
    <submittedName>
        <fullName evidence="5">Deaminase</fullName>
    </submittedName>
</protein>
<dbReference type="InterPro" id="IPR002734">
    <property type="entry name" value="RibDG_C"/>
</dbReference>
<proteinExistence type="predicted"/>
<comment type="pathway">
    <text evidence="1">Cofactor biosynthesis; riboflavin biosynthesis.</text>
</comment>
<dbReference type="PANTHER" id="PTHR38011">
    <property type="entry name" value="DIHYDROFOLATE REDUCTASE FAMILY PROTEIN (AFU_ORTHOLOGUE AFUA_8G06820)"/>
    <property type="match status" value="1"/>
</dbReference>
<evidence type="ECO:0000256" key="3">
    <source>
        <dbReference type="ARBA" id="ARBA00023002"/>
    </source>
</evidence>
<dbReference type="PANTHER" id="PTHR38011:SF7">
    <property type="entry name" value="2,5-DIAMINO-6-RIBOSYLAMINO-4(3H)-PYRIMIDINONE 5'-PHOSPHATE REDUCTASE"/>
    <property type="match status" value="1"/>
</dbReference>
<dbReference type="GO" id="GO:0008703">
    <property type="term" value="F:5-amino-6-(5-phosphoribosylamino)uracil reductase activity"/>
    <property type="evidence" value="ECO:0007669"/>
    <property type="project" value="InterPro"/>
</dbReference>
<dbReference type="OrthoDB" id="9800865at2"/>
<evidence type="ECO:0000313" key="5">
    <source>
        <dbReference type="EMBL" id="QFJ56200.1"/>
    </source>
</evidence>
<evidence type="ECO:0000259" key="4">
    <source>
        <dbReference type="Pfam" id="PF01872"/>
    </source>
</evidence>
<accession>A0A5P6VUP3</accession>
<sequence length="232" mass="26154">MDRRDKTRRPITTLFMIMSVDGKISPGASDELDIDKDFPNIDGLKEGLSQYYEIEQTTDLWSFNTGRVQEKMGVNEKELPDKTPVSFVLLDNSHLIEQGVKYFCARSKEFVLITSNKNHPAYNVQAENLHIIYQDELSLYEALVELKEKNGCERITIQSGGTINGMFLREKLFDYVDIVVAPVLIGGKNTSTLIDGSAITKANELSALGVLELESCEVLDCSYIRLRYKVVS</sequence>
<dbReference type="Gene3D" id="3.40.430.10">
    <property type="entry name" value="Dihydrofolate Reductase, subunit A"/>
    <property type="match status" value="1"/>
</dbReference>
<organism evidence="5 6">
    <name type="scientific">Pseudobutyrivibrio xylanivorans</name>
    <dbReference type="NCBI Taxonomy" id="185007"/>
    <lineage>
        <taxon>Bacteria</taxon>
        <taxon>Bacillati</taxon>
        <taxon>Bacillota</taxon>
        <taxon>Clostridia</taxon>
        <taxon>Lachnospirales</taxon>
        <taxon>Lachnospiraceae</taxon>
        <taxon>Pseudobutyrivibrio</taxon>
    </lineage>
</organism>
<dbReference type="SUPFAM" id="SSF53597">
    <property type="entry name" value="Dihydrofolate reductase-like"/>
    <property type="match status" value="1"/>
</dbReference>
<dbReference type="KEGG" id="pxv:FXF36_05265"/>
<name>A0A5P6VUP3_PSEXY</name>
<dbReference type="GO" id="GO:0009231">
    <property type="term" value="P:riboflavin biosynthetic process"/>
    <property type="evidence" value="ECO:0007669"/>
    <property type="project" value="InterPro"/>
</dbReference>
<dbReference type="InterPro" id="IPR050765">
    <property type="entry name" value="Riboflavin_Biosynth_HTPR"/>
</dbReference>
<gene>
    <name evidence="5" type="ORF">FXF36_05265</name>
</gene>
<dbReference type="Pfam" id="PF01872">
    <property type="entry name" value="RibD_C"/>
    <property type="match status" value="1"/>
</dbReference>
<dbReference type="InterPro" id="IPR024072">
    <property type="entry name" value="DHFR-like_dom_sf"/>
</dbReference>
<feature type="domain" description="Bacterial bifunctional deaminase-reductase C-terminal" evidence="4">
    <location>
        <begin position="12"/>
        <end position="214"/>
    </location>
</feature>
<evidence type="ECO:0000256" key="2">
    <source>
        <dbReference type="ARBA" id="ARBA00022857"/>
    </source>
</evidence>
<dbReference type="EMBL" id="CP043028">
    <property type="protein sequence ID" value="QFJ56200.1"/>
    <property type="molecule type" value="Genomic_DNA"/>
</dbReference>
<evidence type="ECO:0000256" key="1">
    <source>
        <dbReference type="ARBA" id="ARBA00005104"/>
    </source>
</evidence>
<dbReference type="AlphaFoldDB" id="A0A5P6VUP3"/>